<accession>A0A6J4UBI9</accession>
<dbReference type="AlphaFoldDB" id="A0A6J4UBI9"/>
<evidence type="ECO:0000256" key="1">
    <source>
        <dbReference type="SAM" id="MobiDB-lite"/>
    </source>
</evidence>
<feature type="region of interest" description="Disordered" evidence="1">
    <location>
        <begin position="46"/>
        <end position="69"/>
    </location>
</feature>
<sequence length="69" mass="7312">MALARPVQVAAGRLAKGDDGTLAILDPPGCCGPLARIEVRYRRRSSFAGDGRARGRDHEADLAPSARII</sequence>
<proteinExistence type="predicted"/>
<gene>
    <name evidence="2" type="ORF">AVDCRST_MAG88-237</name>
</gene>
<organism evidence="2">
    <name type="scientific">uncultured Thermomicrobiales bacterium</name>
    <dbReference type="NCBI Taxonomy" id="1645740"/>
    <lineage>
        <taxon>Bacteria</taxon>
        <taxon>Pseudomonadati</taxon>
        <taxon>Thermomicrobiota</taxon>
        <taxon>Thermomicrobia</taxon>
        <taxon>Thermomicrobiales</taxon>
        <taxon>environmental samples</taxon>
    </lineage>
</organism>
<name>A0A6J4UBI9_9BACT</name>
<reference evidence="2" key="1">
    <citation type="submission" date="2020-02" db="EMBL/GenBank/DDBJ databases">
        <authorList>
            <person name="Meier V. D."/>
        </authorList>
    </citation>
    <scope>NUCLEOTIDE SEQUENCE</scope>
    <source>
        <strain evidence="2">AVDCRST_MAG88</strain>
    </source>
</reference>
<protein>
    <submittedName>
        <fullName evidence="2">Uncharacterized protein</fullName>
    </submittedName>
</protein>
<dbReference type="EMBL" id="CADCWM010000076">
    <property type="protein sequence ID" value="CAA9543851.1"/>
    <property type="molecule type" value="Genomic_DNA"/>
</dbReference>
<evidence type="ECO:0000313" key="2">
    <source>
        <dbReference type="EMBL" id="CAA9543851.1"/>
    </source>
</evidence>
<feature type="compositionally biased region" description="Basic and acidic residues" evidence="1">
    <location>
        <begin position="51"/>
        <end position="61"/>
    </location>
</feature>